<dbReference type="Proteomes" id="UP000198211">
    <property type="component" value="Unassembled WGS sequence"/>
</dbReference>
<dbReference type="SUPFAM" id="SSF56672">
    <property type="entry name" value="DNA/RNA polymerases"/>
    <property type="match status" value="1"/>
</dbReference>
<dbReference type="EMBL" id="NBNE01012998">
    <property type="protein sequence ID" value="OWY95386.1"/>
    <property type="molecule type" value="Genomic_DNA"/>
</dbReference>
<evidence type="ECO:0000313" key="2">
    <source>
        <dbReference type="Proteomes" id="UP000198211"/>
    </source>
</evidence>
<dbReference type="Gene3D" id="3.10.10.10">
    <property type="entry name" value="HIV Type 1 Reverse Transcriptase, subunit A, domain 1"/>
    <property type="match status" value="1"/>
</dbReference>
<comment type="caution">
    <text evidence="1">The sequence shown here is derived from an EMBL/GenBank/DDBJ whole genome shotgun (WGS) entry which is preliminary data.</text>
</comment>
<dbReference type="InterPro" id="IPR032567">
    <property type="entry name" value="RTL1-rel"/>
</dbReference>
<evidence type="ECO:0000313" key="1">
    <source>
        <dbReference type="EMBL" id="OWY95386.1"/>
    </source>
</evidence>
<sequence length="196" mass="22329">MTYDYDGILGRPWLEQRNPLIDWADQQISFPEAADRPDNAPQVIPELAEASVSEATFQEFRRCLLAGECAEVYRVDIAATPRRRTTPAVIRVLIDEFSDVLPDSLPDVLPEREADHEVTLRPDAIPAARAPFRHLPAERETLSNYVEDLLRKEWIEQSHSLWTSMIFAMPKMDPVTGASVLKVDWIRNGDIAHLVR</sequence>
<reference evidence="2" key="1">
    <citation type="submission" date="2017-03" db="EMBL/GenBank/DDBJ databases">
        <title>Phytopthora megakarya and P. palmivora, two closely related causual agents of cacao black pod achieved similar genome size and gene model numbers by different mechanisms.</title>
        <authorList>
            <person name="Ali S."/>
            <person name="Shao J."/>
            <person name="Larry D.J."/>
            <person name="Kronmiller B."/>
            <person name="Shen D."/>
            <person name="Strem M.D."/>
            <person name="Melnick R.L."/>
            <person name="Guiltinan M.J."/>
            <person name="Tyler B.M."/>
            <person name="Meinhardt L.W."/>
            <person name="Bailey B.A."/>
        </authorList>
    </citation>
    <scope>NUCLEOTIDE SEQUENCE [LARGE SCALE GENOMIC DNA]</scope>
    <source>
        <strain evidence="2">zdho120</strain>
    </source>
</reference>
<name>A0A225US73_9STRA</name>
<dbReference type="InterPro" id="IPR021109">
    <property type="entry name" value="Peptidase_aspartic_dom_sf"/>
</dbReference>
<proteinExistence type="predicted"/>
<dbReference type="PANTHER" id="PTHR15503">
    <property type="entry name" value="LDOC1 RELATED"/>
    <property type="match status" value="1"/>
</dbReference>
<dbReference type="PANTHER" id="PTHR15503:SF22">
    <property type="entry name" value="TRANSPOSON TY3-I GAG POLYPROTEIN"/>
    <property type="match status" value="1"/>
</dbReference>
<dbReference type="Gene3D" id="2.40.70.10">
    <property type="entry name" value="Acid Proteases"/>
    <property type="match status" value="1"/>
</dbReference>
<keyword evidence="2" id="KW-1185">Reference proteome</keyword>
<dbReference type="AlphaFoldDB" id="A0A225US73"/>
<dbReference type="InterPro" id="IPR043502">
    <property type="entry name" value="DNA/RNA_pol_sf"/>
</dbReference>
<gene>
    <name evidence="1" type="ORF">PHMEG_00034621</name>
</gene>
<organism evidence="1 2">
    <name type="scientific">Phytophthora megakarya</name>
    <dbReference type="NCBI Taxonomy" id="4795"/>
    <lineage>
        <taxon>Eukaryota</taxon>
        <taxon>Sar</taxon>
        <taxon>Stramenopiles</taxon>
        <taxon>Oomycota</taxon>
        <taxon>Peronosporomycetes</taxon>
        <taxon>Peronosporales</taxon>
        <taxon>Peronosporaceae</taxon>
        <taxon>Phytophthora</taxon>
    </lineage>
</organism>
<protein>
    <submittedName>
        <fullName evidence="1">Retroelement pol Polyprotein</fullName>
    </submittedName>
</protein>
<dbReference type="OrthoDB" id="121136at2759"/>
<accession>A0A225US73</accession>